<protein>
    <submittedName>
        <fullName evidence="1">Ribonuclease H-like domain-containing protein</fullName>
    </submittedName>
</protein>
<dbReference type="EMBL" id="BKCJ010000527">
    <property type="protein sequence ID" value="GEU34005.1"/>
    <property type="molecule type" value="Genomic_DNA"/>
</dbReference>
<evidence type="ECO:0000313" key="1">
    <source>
        <dbReference type="EMBL" id="GEU34005.1"/>
    </source>
</evidence>
<dbReference type="PANTHER" id="PTHR34222">
    <property type="entry name" value="GAG_PRE-INTEGRS DOMAIN-CONTAINING PROTEIN"/>
    <property type="match status" value="1"/>
</dbReference>
<reference evidence="1" key="1">
    <citation type="journal article" date="2019" name="Sci. Rep.">
        <title>Draft genome of Tanacetum cinerariifolium, the natural source of mosquito coil.</title>
        <authorList>
            <person name="Yamashiro T."/>
            <person name="Shiraishi A."/>
            <person name="Satake H."/>
            <person name="Nakayama K."/>
        </authorList>
    </citation>
    <scope>NUCLEOTIDE SEQUENCE</scope>
</reference>
<proteinExistence type="predicted"/>
<name>A0A6L2JDK7_TANCI</name>
<dbReference type="AlphaFoldDB" id="A0A6L2JDK7"/>
<gene>
    <name evidence="1" type="ORF">Tci_005983</name>
</gene>
<comment type="caution">
    <text evidence="1">The sequence shown here is derived from an EMBL/GenBank/DDBJ whole genome shotgun (WGS) entry which is preliminary data.</text>
</comment>
<organism evidence="1">
    <name type="scientific">Tanacetum cinerariifolium</name>
    <name type="common">Dalmatian daisy</name>
    <name type="synonym">Chrysanthemum cinerariifolium</name>
    <dbReference type="NCBI Taxonomy" id="118510"/>
    <lineage>
        <taxon>Eukaryota</taxon>
        <taxon>Viridiplantae</taxon>
        <taxon>Streptophyta</taxon>
        <taxon>Embryophyta</taxon>
        <taxon>Tracheophyta</taxon>
        <taxon>Spermatophyta</taxon>
        <taxon>Magnoliopsida</taxon>
        <taxon>eudicotyledons</taxon>
        <taxon>Gunneridae</taxon>
        <taxon>Pentapetalae</taxon>
        <taxon>asterids</taxon>
        <taxon>campanulids</taxon>
        <taxon>Asterales</taxon>
        <taxon>Asteraceae</taxon>
        <taxon>Asteroideae</taxon>
        <taxon>Anthemideae</taxon>
        <taxon>Anthemidinae</taxon>
        <taxon>Tanacetum</taxon>
    </lineage>
</organism>
<sequence>MYVHGYTDDDEFVPDMPTLISKPDISDPLHLHPNGFAALTVISVKLKGTENYQVWSCDMLLALEGLDECYMQIRSNILSRDVLPDVRNAYAIISSKESHRVISSSSSGTSQRSQSSVFNSNVGDLLLVHLLFVKTMNLMDTLLTDVSKLLDILLTLERKMV</sequence>
<accession>A0A6L2JDK7</accession>
<dbReference type="PANTHER" id="PTHR34222:SF99">
    <property type="entry name" value="PROTEIN, PUTATIVE-RELATED"/>
    <property type="match status" value="1"/>
</dbReference>